<evidence type="ECO:0000256" key="6">
    <source>
        <dbReference type="ARBA" id="ARBA00022679"/>
    </source>
</evidence>
<dbReference type="GO" id="GO:0046513">
    <property type="term" value="P:ceramide biosynthetic process"/>
    <property type="evidence" value="ECO:0007669"/>
    <property type="project" value="TreeGrafter"/>
</dbReference>
<keyword evidence="7" id="KW-0663">Pyridoxal phosphate</keyword>
<reference evidence="15 16" key="1">
    <citation type="journal article" date="2015" name="Genome Biol.">
        <title>Comparative genomics of Steinernema reveals deeply conserved gene regulatory networks.</title>
        <authorList>
            <person name="Dillman A.R."/>
            <person name="Macchietto M."/>
            <person name="Porter C.F."/>
            <person name="Rogers A."/>
            <person name="Williams B."/>
            <person name="Antoshechkin I."/>
            <person name="Lee M.M."/>
            <person name="Goodwin Z."/>
            <person name="Lu X."/>
            <person name="Lewis E.E."/>
            <person name="Goodrich-Blair H."/>
            <person name="Stock S.P."/>
            <person name="Adams B.J."/>
            <person name="Sternberg P.W."/>
            <person name="Mortazavi A."/>
        </authorList>
    </citation>
    <scope>NUCLEOTIDE SEQUENCE [LARGE SCALE GENOMIC DNA]</scope>
    <source>
        <strain evidence="15 16">ALL</strain>
    </source>
</reference>
<gene>
    <name evidence="15" type="ORF">L596_001707</name>
</gene>
<sequence>MRLFELLTLGSRGSSGSADYDLRVTEHYGVDMIDVDMVMASLENAVGSTGGFCCGRSFVVGHQRLSGLGYCFSASLPPLLSTAASEALNIMDEEPERFVRLRANSKAIHAGLKKAFEGTKFYVQGDDLSPMQLVQYDDLKEVAEAKLDALVDDMFSHDILLTRARYLDRDEAFPVVPSVRVMTSSELTEEELIHALAMLEKTAHSLCA</sequence>
<evidence type="ECO:0000256" key="10">
    <source>
        <dbReference type="ARBA" id="ARBA00023315"/>
    </source>
</evidence>
<dbReference type="EMBL" id="CM016762">
    <property type="protein sequence ID" value="TMS34047.1"/>
    <property type="molecule type" value="Genomic_DNA"/>
</dbReference>
<dbReference type="GO" id="GO:0046512">
    <property type="term" value="P:sphingosine biosynthetic process"/>
    <property type="evidence" value="ECO:0007669"/>
    <property type="project" value="TreeGrafter"/>
</dbReference>
<evidence type="ECO:0000256" key="12">
    <source>
        <dbReference type="ARBA" id="ARBA00041765"/>
    </source>
</evidence>
<evidence type="ECO:0000256" key="5">
    <source>
        <dbReference type="ARBA" id="ARBA00013220"/>
    </source>
</evidence>
<comment type="pathway">
    <text evidence="2">Lipid metabolism; sphingolipid metabolism.</text>
</comment>
<dbReference type="Pfam" id="PF00155">
    <property type="entry name" value="Aminotran_1_2"/>
    <property type="match status" value="1"/>
</dbReference>
<evidence type="ECO:0000256" key="7">
    <source>
        <dbReference type="ARBA" id="ARBA00022898"/>
    </source>
</evidence>
<dbReference type="AlphaFoldDB" id="A0A4U8UPP8"/>
<keyword evidence="6" id="KW-0808">Transferase</keyword>
<dbReference type="STRING" id="34508.A0A4U8UPP8"/>
<comment type="caution">
    <text evidence="15">The sequence shown here is derived from an EMBL/GenBank/DDBJ whole genome shotgun (WGS) entry which is preliminary data.</text>
</comment>
<comment type="cofactor">
    <cofactor evidence="1">
        <name>pyridoxal 5'-phosphate</name>
        <dbReference type="ChEBI" id="CHEBI:597326"/>
    </cofactor>
</comment>
<dbReference type="Gene3D" id="3.40.640.10">
    <property type="entry name" value="Type I PLP-dependent aspartate aminotransferase-like (Major domain)"/>
    <property type="match status" value="1"/>
</dbReference>
<evidence type="ECO:0000256" key="13">
    <source>
        <dbReference type="ARBA" id="ARBA00042649"/>
    </source>
</evidence>
<dbReference type="GO" id="GO:0004758">
    <property type="term" value="F:serine C-palmitoyltransferase activity"/>
    <property type="evidence" value="ECO:0007669"/>
    <property type="project" value="UniProtKB-EC"/>
</dbReference>
<evidence type="ECO:0000256" key="3">
    <source>
        <dbReference type="ARBA" id="ARBA00004991"/>
    </source>
</evidence>
<comment type="pathway">
    <text evidence="3">Sphingolipid metabolism.</text>
</comment>
<evidence type="ECO:0000259" key="14">
    <source>
        <dbReference type="Pfam" id="PF00155"/>
    </source>
</evidence>
<dbReference type="InterPro" id="IPR050087">
    <property type="entry name" value="AON_synthase_class-II"/>
</dbReference>
<evidence type="ECO:0000313" key="15">
    <source>
        <dbReference type="EMBL" id="TMS34047.1"/>
    </source>
</evidence>
<dbReference type="PANTHER" id="PTHR13693">
    <property type="entry name" value="CLASS II AMINOTRANSFERASE/8-AMINO-7-OXONONANOATE SYNTHASE"/>
    <property type="match status" value="1"/>
</dbReference>
<dbReference type="EMBL" id="AZBU02000001">
    <property type="protein sequence ID" value="TMS34047.1"/>
    <property type="molecule type" value="Genomic_DNA"/>
</dbReference>
<keyword evidence="10" id="KW-0012">Acyltransferase</keyword>
<evidence type="ECO:0000313" key="16">
    <source>
        <dbReference type="Proteomes" id="UP000298663"/>
    </source>
</evidence>
<keyword evidence="8" id="KW-0746">Sphingolipid metabolism</keyword>
<dbReference type="GO" id="GO:0005783">
    <property type="term" value="C:endoplasmic reticulum"/>
    <property type="evidence" value="ECO:0007669"/>
    <property type="project" value="TreeGrafter"/>
</dbReference>
<keyword evidence="9" id="KW-0443">Lipid metabolism</keyword>
<reference evidence="15 16" key="2">
    <citation type="journal article" date="2019" name="G3 (Bethesda)">
        <title>Hybrid Assembly of the Genome of the Entomopathogenic Nematode Steinernema carpocapsae Identifies the X-Chromosome.</title>
        <authorList>
            <person name="Serra L."/>
            <person name="Macchietto M."/>
            <person name="Macias-Munoz A."/>
            <person name="McGill C.J."/>
            <person name="Rodriguez I.M."/>
            <person name="Rodriguez B."/>
            <person name="Murad R."/>
            <person name="Mortazavi A."/>
        </authorList>
    </citation>
    <scope>NUCLEOTIDE SEQUENCE [LARGE SCALE GENOMIC DNA]</scope>
    <source>
        <strain evidence="15 16">ALL</strain>
    </source>
</reference>
<organism evidence="15 16">
    <name type="scientific">Steinernema carpocapsae</name>
    <name type="common">Entomopathogenic nematode</name>
    <dbReference type="NCBI Taxonomy" id="34508"/>
    <lineage>
        <taxon>Eukaryota</taxon>
        <taxon>Metazoa</taxon>
        <taxon>Ecdysozoa</taxon>
        <taxon>Nematoda</taxon>
        <taxon>Chromadorea</taxon>
        <taxon>Rhabditida</taxon>
        <taxon>Tylenchina</taxon>
        <taxon>Panagrolaimomorpha</taxon>
        <taxon>Strongyloidoidea</taxon>
        <taxon>Steinernematidae</taxon>
        <taxon>Steinernema</taxon>
    </lineage>
</organism>
<keyword evidence="16" id="KW-1185">Reference proteome</keyword>
<evidence type="ECO:0000256" key="1">
    <source>
        <dbReference type="ARBA" id="ARBA00001933"/>
    </source>
</evidence>
<dbReference type="Proteomes" id="UP000298663">
    <property type="component" value="Chromosome X"/>
</dbReference>
<dbReference type="OrthoDB" id="3168162at2759"/>
<feature type="domain" description="Aminotransferase class I/classII large" evidence="14">
    <location>
        <begin position="27"/>
        <end position="197"/>
    </location>
</feature>
<dbReference type="InterPro" id="IPR004839">
    <property type="entry name" value="Aminotransferase_I/II_large"/>
</dbReference>
<accession>A0A4U8UPP8</accession>
<dbReference type="GO" id="GO:0016020">
    <property type="term" value="C:membrane"/>
    <property type="evidence" value="ECO:0007669"/>
    <property type="project" value="GOC"/>
</dbReference>
<evidence type="ECO:0000256" key="2">
    <source>
        <dbReference type="ARBA" id="ARBA00004760"/>
    </source>
</evidence>
<evidence type="ECO:0000256" key="8">
    <source>
        <dbReference type="ARBA" id="ARBA00022919"/>
    </source>
</evidence>
<evidence type="ECO:0000256" key="11">
    <source>
        <dbReference type="ARBA" id="ARBA00041066"/>
    </source>
</evidence>
<dbReference type="EC" id="2.3.1.50" evidence="5"/>
<evidence type="ECO:0000256" key="4">
    <source>
        <dbReference type="ARBA" id="ARBA00008392"/>
    </source>
</evidence>
<dbReference type="GO" id="GO:0030170">
    <property type="term" value="F:pyridoxal phosphate binding"/>
    <property type="evidence" value="ECO:0007669"/>
    <property type="project" value="InterPro"/>
</dbReference>
<dbReference type="SUPFAM" id="SSF53383">
    <property type="entry name" value="PLP-dependent transferases"/>
    <property type="match status" value="1"/>
</dbReference>
<comment type="similarity">
    <text evidence="4">Belongs to the class-II pyridoxal-phosphate-dependent aminotransferase family.</text>
</comment>
<name>A0A4U8UPP8_STECR</name>
<protein>
    <recommendedName>
        <fullName evidence="11">Serine palmitoyltransferase 1</fullName>
        <ecNumber evidence="5">2.3.1.50</ecNumber>
    </recommendedName>
    <alternativeName>
        <fullName evidence="12">Long chain base biosynthesis protein 1</fullName>
    </alternativeName>
    <alternativeName>
        <fullName evidence="13">Serine-palmitoyl-CoA transferase 1</fullName>
    </alternativeName>
</protein>
<proteinExistence type="inferred from homology"/>
<dbReference type="InterPro" id="IPR015421">
    <property type="entry name" value="PyrdxlP-dep_Trfase_major"/>
</dbReference>
<evidence type="ECO:0000256" key="9">
    <source>
        <dbReference type="ARBA" id="ARBA00023098"/>
    </source>
</evidence>
<dbReference type="PANTHER" id="PTHR13693:SF2">
    <property type="entry name" value="SERINE PALMITOYLTRANSFERASE 1"/>
    <property type="match status" value="1"/>
</dbReference>
<dbReference type="InterPro" id="IPR015424">
    <property type="entry name" value="PyrdxlP-dep_Trfase"/>
</dbReference>